<gene>
    <name evidence="1" type="ORF">ACFSJH_11395</name>
</gene>
<organism evidence="1 2">
    <name type="scientific">Paenibacillus yanchengensis</name>
    <dbReference type="NCBI Taxonomy" id="2035833"/>
    <lineage>
        <taxon>Bacteria</taxon>
        <taxon>Bacillati</taxon>
        <taxon>Bacillota</taxon>
        <taxon>Bacilli</taxon>
        <taxon>Bacillales</taxon>
        <taxon>Paenibacillaceae</taxon>
        <taxon>Paenibacillus</taxon>
    </lineage>
</organism>
<reference evidence="2" key="1">
    <citation type="journal article" date="2019" name="Int. J. Syst. Evol. Microbiol.">
        <title>The Global Catalogue of Microorganisms (GCM) 10K type strain sequencing project: providing services to taxonomists for standard genome sequencing and annotation.</title>
        <authorList>
            <consortium name="The Broad Institute Genomics Platform"/>
            <consortium name="The Broad Institute Genome Sequencing Center for Infectious Disease"/>
            <person name="Wu L."/>
            <person name="Ma J."/>
        </authorList>
    </citation>
    <scope>NUCLEOTIDE SEQUENCE [LARGE SCALE GENOMIC DNA]</scope>
    <source>
        <strain evidence="2">GH52</strain>
    </source>
</reference>
<name>A0ABW4YL14_9BACL</name>
<evidence type="ECO:0000313" key="2">
    <source>
        <dbReference type="Proteomes" id="UP001597362"/>
    </source>
</evidence>
<dbReference type="NCBIfam" id="NF040910">
    <property type="entry name" value="CD1375_fam"/>
    <property type="match status" value="1"/>
</dbReference>
<dbReference type="RefSeq" id="WP_377772378.1">
    <property type="nucleotide sequence ID" value="NZ_JBHUHO010000030.1"/>
</dbReference>
<accession>A0ABW4YL14</accession>
<sequence>MVNLQPIINVYVSLVKAGRKTIEDVPANIRDEVTIQITGKPYTD</sequence>
<comment type="caution">
    <text evidence="1">The sequence shown here is derived from an EMBL/GenBank/DDBJ whole genome shotgun (WGS) entry which is preliminary data.</text>
</comment>
<proteinExistence type="predicted"/>
<keyword evidence="2" id="KW-1185">Reference proteome</keyword>
<dbReference type="EMBL" id="JBHUHO010000030">
    <property type="protein sequence ID" value="MFD2116325.1"/>
    <property type="molecule type" value="Genomic_DNA"/>
</dbReference>
<evidence type="ECO:0000313" key="1">
    <source>
        <dbReference type="EMBL" id="MFD2116325.1"/>
    </source>
</evidence>
<protein>
    <submittedName>
        <fullName evidence="1">CD1375 family protein</fullName>
    </submittedName>
</protein>
<dbReference type="InterPro" id="IPR047907">
    <property type="entry name" value="CD1375-like"/>
</dbReference>
<dbReference type="Proteomes" id="UP001597362">
    <property type="component" value="Unassembled WGS sequence"/>
</dbReference>